<evidence type="ECO:0000313" key="3">
    <source>
        <dbReference type="Proteomes" id="UP000325081"/>
    </source>
</evidence>
<dbReference type="AlphaFoldDB" id="A0A5A7P9H3"/>
<gene>
    <name evidence="2" type="ORF">STAS_05024</name>
</gene>
<accession>A0A5A7P9H3</accession>
<reference evidence="3" key="1">
    <citation type="journal article" date="2019" name="Curr. Biol.">
        <title>Genome Sequence of Striga asiatica Provides Insight into the Evolution of Plant Parasitism.</title>
        <authorList>
            <person name="Yoshida S."/>
            <person name="Kim S."/>
            <person name="Wafula E.K."/>
            <person name="Tanskanen J."/>
            <person name="Kim Y.M."/>
            <person name="Honaas L."/>
            <person name="Yang Z."/>
            <person name="Spallek T."/>
            <person name="Conn C.E."/>
            <person name="Ichihashi Y."/>
            <person name="Cheong K."/>
            <person name="Cui S."/>
            <person name="Der J.P."/>
            <person name="Gundlach H."/>
            <person name="Jiao Y."/>
            <person name="Hori C."/>
            <person name="Ishida J.K."/>
            <person name="Kasahara H."/>
            <person name="Kiba T."/>
            <person name="Kim M.S."/>
            <person name="Koo N."/>
            <person name="Laohavisit A."/>
            <person name="Lee Y.H."/>
            <person name="Lumba S."/>
            <person name="McCourt P."/>
            <person name="Mortimer J.C."/>
            <person name="Mutuku J.M."/>
            <person name="Nomura T."/>
            <person name="Sasaki-Sekimoto Y."/>
            <person name="Seto Y."/>
            <person name="Wang Y."/>
            <person name="Wakatake T."/>
            <person name="Sakakibara H."/>
            <person name="Demura T."/>
            <person name="Yamaguchi S."/>
            <person name="Yoneyama K."/>
            <person name="Manabe R.I."/>
            <person name="Nelson D.C."/>
            <person name="Schulman A.H."/>
            <person name="Timko M.P."/>
            <person name="dePamphilis C.W."/>
            <person name="Choi D."/>
            <person name="Shirasu K."/>
        </authorList>
    </citation>
    <scope>NUCLEOTIDE SEQUENCE [LARGE SCALE GENOMIC DNA]</scope>
    <source>
        <strain evidence="3">cv. UVA1</strain>
    </source>
</reference>
<keyword evidence="2" id="KW-0687">Ribonucleoprotein</keyword>
<protein>
    <submittedName>
        <fullName evidence="2">Ribosomal protein S4 (RPS4A) family protein</fullName>
    </submittedName>
</protein>
<feature type="chain" id="PRO_5022668010" evidence="1">
    <location>
        <begin position="25"/>
        <end position="113"/>
    </location>
</feature>
<keyword evidence="3" id="KW-1185">Reference proteome</keyword>
<feature type="signal peptide" evidence="1">
    <location>
        <begin position="1"/>
        <end position="24"/>
    </location>
</feature>
<comment type="caution">
    <text evidence="2">The sequence shown here is derived from an EMBL/GenBank/DDBJ whole genome shotgun (WGS) entry which is preliminary data.</text>
</comment>
<keyword evidence="1" id="KW-0732">Signal</keyword>
<dbReference type="GO" id="GO:0005840">
    <property type="term" value="C:ribosome"/>
    <property type="evidence" value="ECO:0007669"/>
    <property type="project" value="UniProtKB-KW"/>
</dbReference>
<evidence type="ECO:0000256" key="1">
    <source>
        <dbReference type="SAM" id="SignalP"/>
    </source>
</evidence>
<proteinExistence type="predicted"/>
<dbReference type="EMBL" id="BKCP01003336">
    <property type="protein sequence ID" value="GER29186.1"/>
    <property type="molecule type" value="Genomic_DNA"/>
</dbReference>
<dbReference type="Proteomes" id="UP000325081">
    <property type="component" value="Unassembled WGS sequence"/>
</dbReference>
<organism evidence="2 3">
    <name type="scientific">Striga asiatica</name>
    <name type="common">Asiatic witchweed</name>
    <name type="synonym">Buchnera asiatica</name>
    <dbReference type="NCBI Taxonomy" id="4170"/>
    <lineage>
        <taxon>Eukaryota</taxon>
        <taxon>Viridiplantae</taxon>
        <taxon>Streptophyta</taxon>
        <taxon>Embryophyta</taxon>
        <taxon>Tracheophyta</taxon>
        <taxon>Spermatophyta</taxon>
        <taxon>Magnoliopsida</taxon>
        <taxon>eudicotyledons</taxon>
        <taxon>Gunneridae</taxon>
        <taxon>Pentapetalae</taxon>
        <taxon>asterids</taxon>
        <taxon>lamiids</taxon>
        <taxon>Lamiales</taxon>
        <taxon>Orobanchaceae</taxon>
        <taxon>Buchnereae</taxon>
        <taxon>Striga</taxon>
    </lineage>
</organism>
<evidence type="ECO:0000313" key="2">
    <source>
        <dbReference type="EMBL" id="GER29186.1"/>
    </source>
</evidence>
<keyword evidence="2" id="KW-0689">Ribosomal protein</keyword>
<name>A0A5A7P9H3_STRAF</name>
<sequence>MKNSGVKLLLITIILPLFIVSSVARSNILAGNKLPDHGTRANGDLLMRKLGFDEAKFEYYQRKAKYDTGNVAMVLSGRSHRLGTKGSFRAADIDLQRKDLERKDRHGLFGRQT</sequence>